<dbReference type="InterPro" id="IPR051397">
    <property type="entry name" value="Zn-ADH-like_protein"/>
</dbReference>
<dbReference type="SUPFAM" id="SSF50129">
    <property type="entry name" value="GroES-like"/>
    <property type="match status" value="1"/>
</dbReference>
<dbReference type="InterPro" id="IPR013154">
    <property type="entry name" value="ADH-like_N"/>
</dbReference>
<accession>A0A9N8PM55</accession>
<dbReference type="AlphaFoldDB" id="A0A9N8PM55"/>
<dbReference type="Pfam" id="PF00107">
    <property type="entry name" value="ADH_zinc_N"/>
    <property type="match status" value="1"/>
</dbReference>
<comment type="caution">
    <text evidence="2">The sequence shown here is derived from an EMBL/GenBank/DDBJ whole genome shotgun (WGS) entry which is preliminary data.</text>
</comment>
<dbReference type="SMART" id="SM00829">
    <property type="entry name" value="PKS_ER"/>
    <property type="match status" value="1"/>
</dbReference>
<dbReference type="Pfam" id="PF08240">
    <property type="entry name" value="ADH_N"/>
    <property type="match status" value="1"/>
</dbReference>
<dbReference type="EMBL" id="CAIJEO010000013">
    <property type="protein sequence ID" value="CAD0101048.1"/>
    <property type="molecule type" value="Genomic_DNA"/>
</dbReference>
<dbReference type="PROSITE" id="PS01162">
    <property type="entry name" value="QOR_ZETA_CRYSTAL"/>
    <property type="match status" value="1"/>
</dbReference>
<evidence type="ECO:0000313" key="3">
    <source>
        <dbReference type="Proteomes" id="UP000714618"/>
    </source>
</evidence>
<reference evidence="2" key="1">
    <citation type="submission" date="2020-06" db="EMBL/GenBank/DDBJ databases">
        <authorList>
            <person name="Onetto C."/>
        </authorList>
    </citation>
    <scope>NUCLEOTIDE SEQUENCE</scope>
</reference>
<dbReference type="Gene3D" id="3.40.50.720">
    <property type="entry name" value="NAD(P)-binding Rossmann-like Domain"/>
    <property type="match status" value="1"/>
</dbReference>
<keyword evidence="3" id="KW-1185">Reference proteome</keyword>
<dbReference type="SUPFAM" id="SSF51735">
    <property type="entry name" value="NAD(P)-binding Rossmann-fold domains"/>
    <property type="match status" value="1"/>
</dbReference>
<dbReference type="CDD" id="cd08241">
    <property type="entry name" value="QOR1"/>
    <property type="match status" value="1"/>
</dbReference>
<dbReference type="InterPro" id="IPR002364">
    <property type="entry name" value="Quin_OxRdtase/zeta-crystal_CS"/>
</dbReference>
<gene>
    <name evidence="2" type="ORF">AWRI4233_LOCUS9873</name>
</gene>
<evidence type="ECO:0000259" key="1">
    <source>
        <dbReference type="SMART" id="SM00829"/>
    </source>
</evidence>
<dbReference type="GO" id="GO:0005739">
    <property type="term" value="C:mitochondrion"/>
    <property type="evidence" value="ECO:0007669"/>
    <property type="project" value="TreeGrafter"/>
</dbReference>
<dbReference type="InterPro" id="IPR011032">
    <property type="entry name" value="GroES-like_sf"/>
</dbReference>
<dbReference type="PANTHER" id="PTHR43677">
    <property type="entry name" value="SHORT-CHAIN DEHYDROGENASE/REDUCTASE"/>
    <property type="match status" value="1"/>
</dbReference>
<dbReference type="Proteomes" id="UP000714618">
    <property type="component" value="Unassembled WGS sequence"/>
</dbReference>
<sequence>MKGIQVKEYVQGPQDLKVTDLPNPTPKPNQYLIAVHAAATNFFDLLQIRGKYQHQPPLPWVSGAEFSGIVLKVPQSLPGGKKPTFKEGDKVFGASQGAYATKVCATEAQLRPMPKGWSYFESAGLMVTAPTSYAGLVTRAGIKKGDWVLVHAAAGGVGLAAVQIAKAFGATVVATAGTKHKLDVAKSFGADHLVDYRVKDWPDKVKKLTPKGRGVDIVYDPVGLIAQSMKCTAWNGRLLVIGFAAGDIEKMATNRILLKNVSVMGLHWGAYATNEPEMIEVVWKSLFDLMESGKFRGTCYTDKEFVGLETIPEALKALGARDTWGKVVVKSNANFHPKSLLPLEVEEAPHLKTLRVSRLPLMSHVDSSLPLKYLIRFFEKNMASQGNHERILADDQRRSFGYRLLLEEQQRRLETRKRLMASYRTPICPYSTVSGHSDCWFCLENGLVQPSNATDTLLRSLTRPQFQAETPYLPSSASTDDTINHLTQLITPRSTASTIPLIDDGPYNQDPYRKLISSKPRMPTLTPTKAAVTATALSVLTQPKSAPKRPWGDLPVEKGFVPVRIPPTFLRFLSLPTEIRQQIYVYLVHNGAHGLLIPKDLKAYHQAPITRVNRQIRSESIDLVYTENAYNAKTRELIKFGPSFTLLVGGARLKLIRNFAWFTAKRRLYINFTPCGNGYQYQITYDGPKGNDEVGAVAQERAYEVWEYLKKQEGRVDGLTAEHLRKIDEIVLRITPRAKTKVDGESTQ</sequence>
<dbReference type="GO" id="GO:0008270">
    <property type="term" value="F:zinc ion binding"/>
    <property type="evidence" value="ECO:0007669"/>
    <property type="project" value="InterPro"/>
</dbReference>
<proteinExistence type="predicted"/>
<name>A0A9N8PM55_9PEZI</name>
<dbReference type="OrthoDB" id="10257049at2759"/>
<dbReference type="InterPro" id="IPR013149">
    <property type="entry name" value="ADH-like_C"/>
</dbReference>
<dbReference type="PANTHER" id="PTHR43677:SF4">
    <property type="entry name" value="QUINONE OXIDOREDUCTASE-LIKE PROTEIN 2"/>
    <property type="match status" value="1"/>
</dbReference>
<dbReference type="InterPro" id="IPR020843">
    <property type="entry name" value="ER"/>
</dbReference>
<protein>
    <recommendedName>
        <fullName evidence="1">Enoyl reductase (ER) domain-containing protein</fullName>
    </recommendedName>
</protein>
<organism evidence="2 3">
    <name type="scientific">Aureobasidium mustum</name>
    <dbReference type="NCBI Taxonomy" id="2773714"/>
    <lineage>
        <taxon>Eukaryota</taxon>
        <taxon>Fungi</taxon>
        <taxon>Dikarya</taxon>
        <taxon>Ascomycota</taxon>
        <taxon>Pezizomycotina</taxon>
        <taxon>Dothideomycetes</taxon>
        <taxon>Dothideomycetidae</taxon>
        <taxon>Dothideales</taxon>
        <taxon>Saccotheciaceae</taxon>
        <taxon>Aureobasidium</taxon>
    </lineage>
</organism>
<feature type="domain" description="Enoyl reductase (ER)" evidence="1">
    <location>
        <begin position="12"/>
        <end position="329"/>
    </location>
</feature>
<dbReference type="GO" id="GO:0016491">
    <property type="term" value="F:oxidoreductase activity"/>
    <property type="evidence" value="ECO:0007669"/>
    <property type="project" value="InterPro"/>
</dbReference>
<dbReference type="Gene3D" id="3.90.180.10">
    <property type="entry name" value="Medium-chain alcohol dehydrogenases, catalytic domain"/>
    <property type="match status" value="1"/>
</dbReference>
<evidence type="ECO:0000313" key="2">
    <source>
        <dbReference type="EMBL" id="CAD0101048.1"/>
    </source>
</evidence>
<dbReference type="InterPro" id="IPR036291">
    <property type="entry name" value="NAD(P)-bd_dom_sf"/>
</dbReference>